<dbReference type="AlphaFoldDB" id="A0A7I8ID78"/>
<keyword evidence="4" id="KW-1185">Reference proteome</keyword>
<feature type="coiled-coil region" evidence="1">
    <location>
        <begin position="461"/>
        <end position="562"/>
    </location>
</feature>
<gene>
    <name evidence="3" type="ORF">SI7747_02002111</name>
</gene>
<dbReference type="PANTHER" id="PTHR47270:SF3">
    <property type="entry name" value="HYPOTETICAL PROTEIN"/>
    <property type="match status" value="1"/>
</dbReference>
<feature type="coiled-coil region" evidence="1">
    <location>
        <begin position="638"/>
        <end position="710"/>
    </location>
</feature>
<keyword evidence="1" id="KW-0175">Coiled coil</keyword>
<organism evidence="3">
    <name type="scientific">Spirodela intermedia</name>
    <name type="common">Intermediate duckweed</name>
    <dbReference type="NCBI Taxonomy" id="51605"/>
    <lineage>
        <taxon>Eukaryota</taxon>
        <taxon>Viridiplantae</taxon>
        <taxon>Streptophyta</taxon>
        <taxon>Embryophyta</taxon>
        <taxon>Tracheophyta</taxon>
        <taxon>Spermatophyta</taxon>
        <taxon>Magnoliopsida</taxon>
        <taxon>Liliopsida</taxon>
        <taxon>Araceae</taxon>
        <taxon>Lemnoideae</taxon>
        <taxon>Spirodela</taxon>
    </lineage>
</organism>
<feature type="region of interest" description="Disordered" evidence="2">
    <location>
        <begin position="282"/>
        <end position="305"/>
    </location>
</feature>
<feature type="coiled-coil region" evidence="1">
    <location>
        <begin position="115"/>
        <end position="263"/>
    </location>
</feature>
<feature type="compositionally biased region" description="Low complexity" evidence="2">
    <location>
        <begin position="32"/>
        <end position="45"/>
    </location>
</feature>
<feature type="coiled-coil region" evidence="1">
    <location>
        <begin position="739"/>
        <end position="926"/>
    </location>
</feature>
<sequence length="1056" mass="121216">MFKLNRHRPGKAGDNIEFKFSHLQVSQDMNLSASGSHRSSDSGESFIGRTKLSPMNSQSGAYSQILRQDSSGSQCSSACAATEDASRSTSSLLNSKGAGPNRWQDRNGDPSKELLEAAQETIEELRGEARLWERNARKLKADLEALRKESSDQSRHQEDVEMGLKDAHMEIDNLKSEIERLRSSMKDFQATEAVSRSKFLQEGQIHRQKELEDELRFHKESNASLSLQLKKTQESNLELVSILQELEDTIEKQRLEITSFSEGTFGRKRSSEDEHMVDLAKKSPDFEDPRGTSQGSGSGNAPDLTREINTLKAKIQELERECTELTEENLGLMIKMKEPKKDIVKNEISLGCTPQIFLGKFSSSDPGSDIFQYMTKVHQAAEVNPLSSYSKTLRRNVLILRLNCRNLKTQLPISAQNYVRVKRRQNCQCKDMFQGGNLEIGQKNKRDSELNTSMDSHILAKKLLERKSQELEKGKHELELHITELEKENVGLSERISGLEAQLRYLTNAKESSRLELENSRHLVMNLRDEIQTLGTDMEKEKEELHQKLQAAQGRLTEAVEETEYLKRSHSKLQVTVESLIEECSSLQRLTSDLKKVQLNESEKRMPISVINLRYLRRNFQCCRKTLVLRKDHSFLKWNLKRSELENLKREIAHLTAQLSLNHNEDETVTSDGIEVSELRADKVKLENSLQEIQSKAKSYEMQIQSIRQEFGSNTQSLIGLLNASKESEDMLMADIGHMKRQMEKMKSEEEKVKKLANELELKLKSSEYEKQQLLEEVSNLKVQLTKITQLQDEVTVLKGSLDEEKFKKTKLEQSLHVISEECEKLKAENSSCKEKISTMQKALFGLEGDRRTRVALEEKLLRLECDLNAKEALHAQEMELKNELSRMKRSNSQYQRKMQCIEEERDELTRKVQVLEKDLRSNKTESEDGERLPAVADKSLPHNMERSQSVNMDDLQAKIIPLQTELAEALETNNVYKEQLKRLLAEKEANAENASKNSAAEAAQVGGRDDRLETELKEMRERYLQMSLRYAEVEAQREDLVMKLKSTKKEKRWFS</sequence>
<protein>
    <submittedName>
        <fullName evidence="3">Uncharacterized protein</fullName>
    </submittedName>
</protein>
<feature type="region of interest" description="Disordered" evidence="2">
    <location>
        <begin position="991"/>
        <end position="1014"/>
    </location>
</feature>
<dbReference type="EMBL" id="CACRZD030000002">
    <property type="protein sequence ID" value="CAA6655571.1"/>
    <property type="molecule type" value="Genomic_DNA"/>
</dbReference>
<feature type="region of interest" description="Disordered" evidence="2">
    <location>
        <begin position="29"/>
        <end position="68"/>
    </location>
</feature>
<evidence type="ECO:0000256" key="1">
    <source>
        <dbReference type="SAM" id="Coils"/>
    </source>
</evidence>
<feature type="compositionally biased region" description="Polar residues" evidence="2">
    <location>
        <begin position="53"/>
        <end position="68"/>
    </location>
</feature>
<evidence type="ECO:0000256" key="2">
    <source>
        <dbReference type="SAM" id="MobiDB-lite"/>
    </source>
</evidence>
<evidence type="ECO:0000313" key="3">
    <source>
        <dbReference type="EMBL" id="CAA2615866.1"/>
    </source>
</evidence>
<feature type="compositionally biased region" description="Low complexity" evidence="2">
    <location>
        <begin position="992"/>
        <end position="1004"/>
    </location>
</feature>
<dbReference type="Proteomes" id="UP001189122">
    <property type="component" value="Unassembled WGS sequence"/>
</dbReference>
<feature type="region of interest" description="Disordered" evidence="2">
    <location>
        <begin position="83"/>
        <end position="109"/>
    </location>
</feature>
<accession>A0A7I8ID78</accession>
<name>A0A7I8ID78_SPIIN</name>
<proteinExistence type="predicted"/>
<dbReference type="EMBL" id="LR743589">
    <property type="protein sequence ID" value="CAA2615866.1"/>
    <property type="molecule type" value="Genomic_DNA"/>
</dbReference>
<dbReference type="PANTHER" id="PTHR47270">
    <property type="entry name" value="PROTEIN MLP1-LIKE"/>
    <property type="match status" value="1"/>
</dbReference>
<evidence type="ECO:0000313" key="4">
    <source>
        <dbReference type="Proteomes" id="UP001189122"/>
    </source>
</evidence>
<reference evidence="3 4" key="1">
    <citation type="submission" date="2019-12" db="EMBL/GenBank/DDBJ databases">
        <authorList>
            <person name="Scholz U."/>
            <person name="Mascher M."/>
            <person name="Fiebig A."/>
        </authorList>
    </citation>
    <scope>NUCLEOTIDE SEQUENCE</scope>
</reference>